<accession>A0A8B5Y544</accession>
<sequence length="275" mass="32039">MGNYLSISEMASIHSISRQTLIYYDKIELFKPVHIDEHGYRYYSAVQIPFLREICFLKSIGIKLNDIKDHIGNRNLTTAMSLLEFHQEFIDKEINALMNTRTFIQQRLMKYSEAKNIKSELDKPIIEEFPERHVLFIPFENELCREELHLTLMKAWNVLSKHEMLPSEGFGTVILKDKLGTDDVFEGAGIYTSLPFIDPYMDNMMTLPAGQYACVYKYGMPYNIAFLNELVHWISENQYRIVGDVVDACLLDTTFYENDNSVDFCQLQIPVEKIT</sequence>
<name>A0A8B5Y544_9BACI</name>
<dbReference type="InterPro" id="IPR009061">
    <property type="entry name" value="DNA-bd_dom_put_sf"/>
</dbReference>
<dbReference type="SUPFAM" id="SSF55136">
    <property type="entry name" value="Probable bacterial effector-binding domain"/>
    <property type="match status" value="1"/>
</dbReference>
<dbReference type="GO" id="GO:0003677">
    <property type="term" value="F:DNA binding"/>
    <property type="evidence" value="ECO:0007669"/>
    <property type="project" value="UniProtKB-KW"/>
</dbReference>
<evidence type="ECO:0000256" key="3">
    <source>
        <dbReference type="ARBA" id="ARBA00023125"/>
    </source>
</evidence>
<dbReference type="InterPro" id="IPR000551">
    <property type="entry name" value="MerR-type_HTH_dom"/>
</dbReference>
<dbReference type="Gene3D" id="1.10.1660.10">
    <property type="match status" value="1"/>
</dbReference>
<proteinExistence type="predicted"/>
<evidence type="ECO:0000313" key="6">
    <source>
        <dbReference type="EMBL" id="TVX84199.1"/>
    </source>
</evidence>
<comment type="caution">
    <text evidence="6">The sequence shown here is derived from an EMBL/GenBank/DDBJ whole genome shotgun (WGS) entry which is preliminary data.</text>
</comment>
<dbReference type="SMART" id="SM00422">
    <property type="entry name" value="HTH_MERR"/>
    <property type="match status" value="1"/>
</dbReference>
<keyword evidence="2" id="KW-0805">Transcription regulation</keyword>
<dbReference type="Gene3D" id="3.20.80.10">
    <property type="entry name" value="Regulatory factor, effector binding domain"/>
    <property type="match status" value="1"/>
</dbReference>
<dbReference type="Pfam" id="PF13411">
    <property type="entry name" value="MerR_1"/>
    <property type="match status" value="1"/>
</dbReference>
<dbReference type="InterPro" id="IPR047057">
    <property type="entry name" value="MerR_fam"/>
</dbReference>
<dbReference type="SUPFAM" id="SSF46955">
    <property type="entry name" value="Putative DNA-binding domain"/>
    <property type="match status" value="1"/>
</dbReference>
<organism evidence="6 7">
    <name type="scientific">Peribacillus simplex</name>
    <dbReference type="NCBI Taxonomy" id="1478"/>
    <lineage>
        <taxon>Bacteria</taxon>
        <taxon>Bacillati</taxon>
        <taxon>Bacillota</taxon>
        <taxon>Bacilli</taxon>
        <taxon>Bacillales</taxon>
        <taxon>Bacillaceae</taxon>
        <taxon>Peribacillus</taxon>
    </lineage>
</organism>
<keyword evidence="1" id="KW-0678">Repressor</keyword>
<evidence type="ECO:0000256" key="4">
    <source>
        <dbReference type="ARBA" id="ARBA00023163"/>
    </source>
</evidence>
<evidence type="ECO:0000313" key="7">
    <source>
        <dbReference type="Proteomes" id="UP000317770"/>
    </source>
</evidence>
<evidence type="ECO:0000259" key="5">
    <source>
        <dbReference type="PROSITE" id="PS50937"/>
    </source>
</evidence>
<keyword evidence="3" id="KW-0238">DNA-binding</keyword>
<dbReference type="PROSITE" id="PS50937">
    <property type="entry name" value="HTH_MERR_2"/>
    <property type="match status" value="1"/>
</dbReference>
<evidence type="ECO:0000256" key="1">
    <source>
        <dbReference type="ARBA" id="ARBA00022491"/>
    </source>
</evidence>
<dbReference type="Proteomes" id="UP000317770">
    <property type="component" value="Unassembled WGS sequence"/>
</dbReference>
<evidence type="ECO:0000256" key="2">
    <source>
        <dbReference type="ARBA" id="ARBA00023015"/>
    </source>
</evidence>
<dbReference type="EMBL" id="VNKI01000001">
    <property type="protein sequence ID" value="TVX84199.1"/>
    <property type="molecule type" value="Genomic_DNA"/>
</dbReference>
<gene>
    <name evidence="6" type="ORF">FQP34_03010</name>
</gene>
<dbReference type="RefSeq" id="WP_144476958.1">
    <property type="nucleotide sequence ID" value="NZ_CABIYS010000010.1"/>
</dbReference>
<dbReference type="AlphaFoldDB" id="A0A8B5Y544"/>
<dbReference type="InterPro" id="IPR011256">
    <property type="entry name" value="Reg_factor_effector_dom_sf"/>
</dbReference>
<feature type="domain" description="HTH merR-type" evidence="5">
    <location>
        <begin position="4"/>
        <end position="73"/>
    </location>
</feature>
<dbReference type="PANTHER" id="PTHR30204:SF69">
    <property type="entry name" value="MERR-FAMILY TRANSCRIPTIONAL REGULATOR"/>
    <property type="match status" value="1"/>
</dbReference>
<dbReference type="PANTHER" id="PTHR30204">
    <property type="entry name" value="REDOX-CYCLING DRUG-SENSING TRANSCRIPTIONAL ACTIVATOR SOXR"/>
    <property type="match status" value="1"/>
</dbReference>
<keyword evidence="4" id="KW-0804">Transcription</keyword>
<dbReference type="GO" id="GO:0003700">
    <property type="term" value="F:DNA-binding transcription factor activity"/>
    <property type="evidence" value="ECO:0007669"/>
    <property type="project" value="InterPro"/>
</dbReference>
<reference evidence="6 7" key="1">
    <citation type="submission" date="2019-07" db="EMBL/GenBank/DDBJ databases">
        <title>Genome assembly of Bacillus simplex strain GGC-P6A.</title>
        <authorList>
            <person name="Jennings M.E."/>
            <person name="Barton H.A."/>
        </authorList>
    </citation>
    <scope>NUCLEOTIDE SEQUENCE [LARGE SCALE GENOMIC DNA]</scope>
    <source>
        <strain evidence="6 7">GGC-P6A</strain>
    </source>
</reference>
<protein>
    <submittedName>
        <fullName evidence="6">MerR family transcriptional regulator</fullName>
    </submittedName>
</protein>